<dbReference type="EMBL" id="ABJK02000015">
    <property type="protein sequence ID" value="EDT48167.1"/>
    <property type="molecule type" value="Genomic_DNA"/>
</dbReference>
<keyword evidence="2" id="KW-1185">Reference proteome</keyword>
<protein>
    <submittedName>
        <fullName evidence="1">Uncharacterized protein</fullName>
    </submittedName>
</protein>
<proteinExistence type="predicted"/>
<evidence type="ECO:0000313" key="1">
    <source>
        <dbReference type="EMBL" id="EDT48167.1"/>
    </source>
</evidence>
<evidence type="ECO:0000313" key="2">
    <source>
        <dbReference type="Proteomes" id="UP000005602"/>
    </source>
</evidence>
<reference evidence="1" key="2">
    <citation type="submission" date="2013-09" db="EMBL/GenBank/DDBJ databases">
        <title>Draft genome sequence of Streptococcus infantarius subsp. infantarius ATCC BAA-102.</title>
        <authorList>
            <person name="Sudarsanam P."/>
            <person name="Ley R."/>
            <person name="Guruge J."/>
            <person name="Turnbaugh P.J."/>
            <person name="Mahowald M."/>
            <person name="Liep D."/>
            <person name="Gordon J."/>
        </authorList>
    </citation>
    <scope>NUCLEOTIDE SEQUENCE</scope>
    <source>
        <strain evidence="1">ATCC BAA-102</strain>
    </source>
</reference>
<dbReference type="Proteomes" id="UP000005602">
    <property type="component" value="Unassembled WGS sequence"/>
</dbReference>
<organism evidence="1 2">
    <name type="scientific">Streptococcus infantarius subsp. infantarius ATCC BAA-102</name>
    <dbReference type="NCBI Taxonomy" id="471872"/>
    <lineage>
        <taxon>Bacteria</taxon>
        <taxon>Bacillati</taxon>
        <taxon>Bacillota</taxon>
        <taxon>Bacilli</taxon>
        <taxon>Lactobacillales</taxon>
        <taxon>Streptococcaceae</taxon>
        <taxon>Streptococcus</taxon>
    </lineage>
</organism>
<comment type="caution">
    <text evidence="1">The sequence shown here is derived from an EMBL/GenBank/DDBJ whole genome shotgun (WGS) entry which is preliminary data.</text>
</comment>
<sequence length="40" mass="4871">MWKKKLIFKNWLLFFAQNNLKIEVINRKFSKNVDSSQSLI</sequence>
<reference evidence="1" key="1">
    <citation type="submission" date="2008-03" db="EMBL/GenBank/DDBJ databases">
        <authorList>
            <person name="Fulton L."/>
            <person name="Clifton S."/>
            <person name="Fulton B."/>
            <person name="Xu J."/>
            <person name="Minx P."/>
            <person name="Pepin K.H."/>
            <person name="Johnson M."/>
            <person name="Thiruvilangam P."/>
            <person name="Bhonagiri V."/>
            <person name="Nash W.E."/>
            <person name="Mardis E.R."/>
            <person name="Wilson R.K."/>
        </authorList>
    </citation>
    <scope>NUCLEOTIDE SEQUENCE</scope>
    <source>
        <strain evidence="1">ATCC BAA-102</strain>
    </source>
</reference>
<accession>A0ABP2DM81</accession>
<gene>
    <name evidence="1" type="ORF">STRINF_00499</name>
</gene>
<name>A0ABP2DM81_9STRE</name>